<proteinExistence type="predicted"/>
<dbReference type="InterPro" id="IPR005368">
    <property type="entry name" value="UPF0175"/>
</dbReference>
<dbReference type="AlphaFoldDB" id="A0A832H033"/>
<accession>A0A832H033</accession>
<comment type="caution">
    <text evidence="1">The sequence shown here is derived from an EMBL/GenBank/DDBJ whole genome shotgun (WGS) entry which is preliminary data.</text>
</comment>
<dbReference type="EMBL" id="DSRD01000082">
    <property type="protein sequence ID" value="HGW92906.1"/>
    <property type="molecule type" value="Genomic_DNA"/>
</dbReference>
<name>A0A832H033_9CYAN</name>
<evidence type="ECO:0000313" key="1">
    <source>
        <dbReference type="EMBL" id="HGW92906.1"/>
    </source>
</evidence>
<dbReference type="Pfam" id="PF03683">
    <property type="entry name" value="UPF0175"/>
    <property type="match status" value="1"/>
</dbReference>
<reference evidence="1" key="1">
    <citation type="journal article" date="2020" name="mSystems">
        <title>Genome- and Community-Level Interaction Insights into Carbon Utilization and Element Cycling Functions of Hydrothermarchaeota in Hydrothermal Sediment.</title>
        <authorList>
            <person name="Zhou Z."/>
            <person name="Liu Y."/>
            <person name="Xu W."/>
            <person name="Pan J."/>
            <person name="Luo Z.H."/>
            <person name="Li M."/>
        </authorList>
    </citation>
    <scope>NUCLEOTIDE SEQUENCE [LARGE SCALE GENOMIC DNA]</scope>
    <source>
        <strain evidence="1">SpSt-402</strain>
    </source>
</reference>
<gene>
    <name evidence="1" type="ORF">ENR47_01285</name>
</gene>
<protein>
    <submittedName>
        <fullName evidence="1">UPF0175 family protein</fullName>
    </submittedName>
</protein>
<sequence length="72" mass="7916">MSTLMVELPSGISPEEAKFLMAVKLFETEKLSIGQAAKLAGYSKSTFIELVSQLGIPIVNYPPEDLEQEMLL</sequence>
<organism evidence="1">
    <name type="scientific">Oscillatoriales cyanobacterium SpSt-402</name>
    <dbReference type="NCBI Taxonomy" id="2282168"/>
    <lineage>
        <taxon>Bacteria</taxon>
        <taxon>Bacillati</taxon>
        <taxon>Cyanobacteriota</taxon>
        <taxon>Cyanophyceae</taxon>
        <taxon>Oscillatoriophycideae</taxon>
        <taxon>Oscillatoriales</taxon>
    </lineage>
</organism>